<keyword evidence="5" id="KW-0949">S-adenosyl-L-methionine</keyword>
<dbReference type="PANTHER" id="PTHR11727">
    <property type="entry name" value="DIMETHYLADENOSINE TRANSFERASE"/>
    <property type="match status" value="1"/>
</dbReference>
<evidence type="ECO:0000256" key="3">
    <source>
        <dbReference type="ARBA" id="ARBA00022603"/>
    </source>
</evidence>
<evidence type="ECO:0000256" key="6">
    <source>
        <dbReference type="ARBA" id="ARBA00022884"/>
    </source>
</evidence>
<dbReference type="SUPFAM" id="SSF53335">
    <property type="entry name" value="S-adenosyl-L-methionine-dependent methyltransferases"/>
    <property type="match status" value="1"/>
</dbReference>
<dbReference type="InterPro" id="IPR029063">
    <property type="entry name" value="SAM-dependent_MTases_sf"/>
</dbReference>
<keyword evidence="6" id="KW-0694">RNA-binding</keyword>
<evidence type="ECO:0000256" key="4">
    <source>
        <dbReference type="ARBA" id="ARBA00022679"/>
    </source>
</evidence>
<sequence length="253" mass="29216">MVFAKKKWGQNFLVDNNLLEKIINNVKIDSNENVLEIGPGQGALSEKLVGICNELHMVEIDRDLITILKEHDKLSQAEIINQDILKVDLPTLDIKNPVVVGNIPYNITSPIVFWLIKHLTSWNRAYLMVQKELAQRLTATIGTKDYSRLTVMTNLYFDIRICFLISPNVFLPKPKVQSAFIEIMKKENSYHKDINLKLFDQIVRMAFNQRRKMLRNSLSSLEIDVKNCAIDFTKRPEQLSIEDFIEISNNIIS</sequence>
<keyword evidence="1" id="KW-0963">Cytoplasm</keyword>
<dbReference type="Gene3D" id="3.40.50.150">
    <property type="entry name" value="Vaccinia Virus protein VP39"/>
    <property type="match status" value="1"/>
</dbReference>
<dbReference type="InterPro" id="IPR011530">
    <property type="entry name" value="rRNA_adenine_dimethylase"/>
</dbReference>
<dbReference type="FunFam" id="1.10.8.100:FF:000001">
    <property type="entry name" value="Ribosomal RNA small subunit methyltransferase A"/>
    <property type="match status" value="1"/>
</dbReference>
<keyword evidence="4" id="KW-0808">Transferase</keyword>
<keyword evidence="2" id="KW-0698">rRNA processing</keyword>
<organism evidence="8">
    <name type="scientific">marine metagenome</name>
    <dbReference type="NCBI Taxonomy" id="408172"/>
    <lineage>
        <taxon>unclassified sequences</taxon>
        <taxon>metagenomes</taxon>
        <taxon>ecological metagenomes</taxon>
    </lineage>
</organism>
<evidence type="ECO:0000256" key="2">
    <source>
        <dbReference type="ARBA" id="ARBA00022552"/>
    </source>
</evidence>
<dbReference type="NCBIfam" id="TIGR00755">
    <property type="entry name" value="ksgA"/>
    <property type="match status" value="1"/>
</dbReference>
<evidence type="ECO:0000256" key="1">
    <source>
        <dbReference type="ARBA" id="ARBA00022490"/>
    </source>
</evidence>
<dbReference type="PROSITE" id="PS51689">
    <property type="entry name" value="SAM_RNA_A_N6_MT"/>
    <property type="match status" value="1"/>
</dbReference>
<evidence type="ECO:0000256" key="5">
    <source>
        <dbReference type="ARBA" id="ARBA00022691"/>
    </source>
</evidence>
<dbReference type="InterPro" id="IPR020598">
    <property type="entry name" value="rRNA_Ade_methylase_Trfase_N"/>
</dbReference>
<dbReference type="AlphaFoldDB" id="A0A381PM35"/>
<feature type="domain" description="Ribosomal RNA adenine methylase transferase N-terminal" evidence="7">
    <location>
        <begin position="18"/>
        <end position="187"/>
    </location>
</feature>
<dbReference type="EMBL" id="UINC01001003">
    <property type="protein sequence ID" value="SUZ67109.1"/>
    <property type="molecule type" value="Genomic_DNA"/>
</dbReference>
<dbReference type="InterPro" id="IPR001737">
    <property type="entry name" value="KsgA/Erm"/>
</dbReference>
<name>A0A381PM35_9ZZZZ</name>
<dbReference type="GO" id="GO:0003723">
    <property type="term" value="F:RNA binding"/>
    <property type="evidence" value="ECO:0007669"/>
    <property type="project" value="UniProtKB-KW"/>
</dbReference>
<evidence type="ECO:0000313" key="8">
    <source>
        <dbReference type="EMBL" id="SUZ67109.1"/>
    </source>
</evidence>
<dbReference type="Gene3D" id="1.10.8.100">
    <property type="entry name" value="Ribosomal RNA adenine dimethylase-like, domain 2"/>
    <property type="match status" value="1"/>
</dbReference>
<dbReference type="HAMAP" id="MF_00607">
    <property type="entry name" value="16SrRNA_methyltr_A"/>
    <property type="match status" value="1"/>
</dbReference>
<dbReference type="GO" id="GO:0005829">
    <property type="term" value="C:cytosol"/>
    <property type="evidence" value="ECO:0007669"/>
    <property type="project" value="TreeGrafter"/>
</dbReference>
<dbReference type="PANTHER" id="PTHR11727:SF7">
    <property type="entry name" value="DIMETHYLADENOSINE TRANSFERASE-RELATED"/>
    <property type="match status" value="1"/>
</dbReference>
<dbReference type="InterPro" id="IPR023165">
    <property type="entry name" value="rRNA_Ade_diMease-like_C"/>
</dbReference>
<protein>
    <recommendedName>
        <fullName evidence="7">Ribosomal RNA adenine methylase transferase N-terminal domain-containing protein</fullName>
    </recommendedName>
</protein>
<evidence type="ECO:0000259" key="7">
    <source>
        <dbReference type="SMART" id="SM00650"/>
    </source>
</evidence>
<reference evidence="8" key="1">
    <citation type="submission" date="2018-05" db="EMBL/GenBank/DDBJ databases">
        <authorList>
            <person name="Lanie J.A."/>
            <person name="Ng W.-L."/>
            <person name="Kazmierczak K.M."/>
            <person name="Andrzejewski T.M."/>
            <person name="Davidsen T.M."/>
            <person name="Wayne K.J."/>
            <person name="Tettelin H."/>
            <person name="Glass J.I."/>
            <person name="Rusch D."/>
            <person name="Podicherti R."/>
            <person name="Tsui H.-C.T."/>
            <person name="Winkler M.E."/>
        </authorList>
    </citation>
    <scope>NUCLEOTIDE SEQUENCE</scope>
</reference>
<dbReference type="Pfam" id="PF00398">
    <property type="entry name" value="RrnaAD"/>
    <property type="match status" value="1"/>
</dbReference>
<dbReference type="GO" id="GO:0000179">
    <property type="term" value="F:rRNA (adenine-N6,N6-)-dimethyltransferase activity"/>
    <property type="evidence" value="ECO:0007669"/>
    <property type="project" value="InterPro"/>
</dbReference>
<dbReference type="SMART" id="SM00650">
    <property type="entry name" value="rADc"/>
    <property type="match status" value="1"/>
</dbReference>
<keyword evidence="3" id="KW-0489">Methyltransferase</keyword>
<accession>A0A381PM35</accession>
<proteinExistence type="inferred from homology"/>
<gene>
    <name evidence="8" type="ORF">METZ01_LOCUS19963</name>
</gene>